<reference evidence="7 8" key="1">
    <citation type="submission" date="2023-02" db="EMBL/GenBank/DDBJ databases">
        <title>Genome sequence of Paenibacillus kyungheensis KACC 18744.</title>
        <authorList>
            <person name="Kim S."/>
            <person name="Heo J."/>
            <person name="Kwon S.-W."/>
        </authorList>
    </citation>
    <scope>NUCLEOTIDE SEQUENCE [LARGE SCALE GENOMIC DNA]</scope>
    <source>
        <strain evidence="7 8">KACC 18744</strain>
    </source>
</reference>
<protein>
    <recommendedName>
        <fullName evidence="2">precorrin-2 dehydrogenase</fullName>
        <ecNumber evidence="2">1.3.1.76</ecNumber>
    </recommendedName>
</protein>
<evidence type="ECO:0000256" key="2">
    <source>
        <dbReference type="ARBA" id="ARBA00012400"/>
    </source>
</evidence>
<dbReference type="Proteomes" id="UP001220509">
    <property type="component" value="Chromosome"/>
</dbReference>
<keyword evidence="8" id="KW-1185">Reference proteome</keyword>
<dbReference type="EMBL" id="CP117416">
    <property type="protein sequence ID" value="WCT54921.1"/>
    <property type="molecule type" value="Genomic_DNA"/>
</dbReference>
<dbReference type="SUPFAM" id="SSF51735">
    <property type="entry name" value="NAD(P)-binding Rossmann-fold domains"/>
    <property type="match status" value="1"/>
</dbReference>
<evidence type="ECO:0000313" key="8">
    <source>
        <dbReference type="Proteomes" id="UP001220509"/>
    </source>
</evidence>
<dbReference type="GO" id="GO:0019354">
    <property type="term" value="P:siroheme biosynthetic process"/>
    <property type="evidence" value="ECO:0007669"/>
    <property type="project" value="InterPro"/>
</dbReference>
<evidence type="ECO:0000256" key="1">
    <source>
        <dbReference type="ARBA" id="ARBA00005010"/>
    </source>
</evidence>
<dbReference type="GO" id="GO:0043115">
    <property type="term" value="F:precorrin-2 dehydrogenase activity"/>
    <property type="evidence" value="ECO:0007669"/>
    <property type="project" value="UniProtKB-EC"/>
</dbReference>
<dbReference type="InterPro" id="IPR028161">
    <property type="entry name" value="Met8-like"/>
</dbReference>
<keyword evidence="3" id="KW-0560">Oxidoreductase</keyword>
<evidence type="ECO:0000256" key="3">
    <source>
        <dbReference type="ARBA" id="ARBA00023002"/>
    </source>
</evidence>
<evidence type="ECO:0000313" key="7">
    <source>
        <dbReference type="EMBL" id="WCT54921.1"/>
    </source>
</evidence>
<keyword evidence="5" id="KW-0627">Porphyrin biosynthesis</keyword>
<dbReference type="Gene3D" id="1.10.8.610">
    <property type="entry name" value="SirC, precorrin-2 dehydrogenase, C-terminal helical domain-like"/>
    <property type="match status" value="1"/>
</dbReference>
<accession>A0AAX3M013</accession>
<keyword evidence="4" id="KW-0520">NAD</keyword>
<evidence type="ECO:0000256" key="5">
    <source>
        <dbReference type="ARBA" id="ARBA00023244"/>
    </source>
</evidence>
<dbReference type="InterPro" id="IPR042518">
    <property type="entry name" value="SirC_C"/>
</dbReference>
<dbReference type="NCBIfam" id="TIGR01470">
    <property type="entry name" value="cysG_Nterm"/>
    <property type="match status" value="1"/>
</dbReference>
<comment type="pathway">
    <text evidence="1">Porphyrin-containing compound metabolism; siroheme biosynthesis; sirohydrochlorin from precorrin-2: step 1/1.</text>
</comment>
<evidence type="ECO:0000256" key="4">
    <source>
        <dbReference type="ARBA" id="ARBA00023027"/>
    </source>
</evidence>
<gene>
    <name evidence="7" type="ORF">PQ456_17260</name>
</gene>
<comment type="catalytic activity">
    <reaction evidence="6">
        <text>precorrin-2 + NAD(+) = sirohydrochlorin + NADH + 2 H(+)</text>
        <dbReference type="Rhea" id="RHEA:15613"/>
        <dbReference type="ChEBI" id="CHEBI:15378"/>
        <dbReference type="ChEBI" id="CHEBI:57540"/>
        <dbReference type="ChEBI" id="CHEBI:57945"/>
        <dbReference type="ChEBI" id="CHEBI:58351"/>
        <dbReference type="ChEBI" id="CHEBI:58827"/>
        <dbReference type="EC" id="1.3.1.76"/>
    </reaction>
</comment>
<dbReference type="PANTHER" id="PTHR35330:SF1">
    <property type="entry name" value="SIROHEME BIOSYNTHESIS PROTEIN MET8"/>
    <property type="match status" value="1"/>
</dbReference>
<dbReference type="Gene3D" id="3.40.50.720">
    <property type="entry name" value="NAD(P)-binding Rossmann-like Domain"/>
    <property type="match status" value="1"/>
</dbReference>
<dbReference type="Pfam" id="PF13241">
    <property type="entry name" value="NAD_binding_7"/>
    <property type="match status" value="1"/>
</dbReference>
<dbReference type="AlphaFoldDB" id="A0AAX3M013"/>
<proteinExistence type="predicted"/>
<organism evidence="7 8">
    <name type="scientific">Paenibacillus kyungheensis</name>
    <dbReference type="NCBI Taxonomy" id="1452732"/>
    <lineage>
        <taxon>Bacteria</taxon>
        <taxon>Bacillati</taxon>
        <taxon>Bacillota</taxon>
        <taxon>Bacilli</taxon>
        <taxon>Bacillales</taxon>
        <taxon>Paenibacillaceae</taxon>
        <taxon>Paenibacillus</taxon>
    </lineage>
</organism>
<dbReference type="SUPFAM" id="SSF75615">
    <property type="entry name" value="Siroheme synthase middle domains-like"/>
    <property type="match status" value="1"/>
</dbReference>
<dbReference type="RefSeq" id="WP_273613387.1">
    <property type="nucleotide sequence ID" value="NZ_CP117416.1"/>
</dbReference>
<dbReference type="EC" id="1.3.1.76" evidence="2"/>
<dbReference type="InterPro" id="IPR006367">
    <property type="entry name" value="Sirohaem_synthase_N"/>
</dbReference>
<dbReference type="GO" id="GO:0004325">
    <property type="term" value="F:ferrochelatase activity"/>
    <property type="evidence" value="ECO:0007669"/>
    <property type="project" value="InterPro"/>
</dbReference>
<dbReference type="KEGG" id="pka:PQ456_17260"/>
<sequence>MSDSIHYLPIMLDCRDQDCLIVGGGKVAERKSISLLQAGAVLTIISPTVTPKLQQLVDQQQIRWHDREYQSGDIANRVLSDEKLSEFGYRPYFLVHAATSVPEVNNQVANEARSYRIPVNVAHQREQSTFINPNVIRRGRLTIAVATSGAGPLAGRQIAKEINQHFGNEYEMYIDFLYHLREKIATQVSDESLRKSLLHQAMSLSILEDIRQGVFEPWSEQQIQHWINQSIEQLDY</sequence>
<name>A0AAX3M013_9BACL</name>
<evidence type="ECO:0000256" key="6">
    <source>
        <dbReference type="ARBA" id="ARBA00047561"/>
    </source>
</evidence>
<dbReference type="InterPro" id="IPR036291">
    <property type="entry name" value="NAD(P)-bd_dom_sf"/>
</dbReference>
<dbReference type="PANTHER" id="PTHR35330">
    <property type="entry name" value="SIROHEME BIOSYNTHESIS PROTEIN MET8"/>
    <property type="match status" value="1"/>
</dbReference>